<accession>A0A7D6CQQ3</accession>
<dbReference type="Proteomes" id="UP000510869">
    <property type="component" value="Chromosome"/>
</dbReference>
<evidence type="ECO:0000256" key="1">
    <source>
        <dbReference type="SAM" id="Phobius"/>
    </source>
</evidence>
<proteinExistence type="predicted"/>
<feature type="transmembrane region" description="Helical" evidence="1">
    <location>
        <begin position="6"/>
        <end position="31"/>
    </location>
</feature>
<gene>
    <name evidence="2" type="ORF">HYG81_08870</name>
</gene>
<protein>
    <submittedName>
        <fullName evidence="2">Uncharacterized protein</fullName>
    </submittedName>
</protein>
<sequence length="45" mass="4804">MAADGIYPMISASYTMILAAGALVFAASSYFEVKALEARFDARDP</sequence>
<keyword evidence="3" id="KW-1185">Reference proteome</keyword>
<dbReference type="KEGG" id="nay:HYG81_08870"/>
<keyword evidence="1" id="KW-1133">Transmembrane helix</keyword>
<dbReference type="GeneID" id="56143313"/>
<dbReference type="AlphaFoldDB" id="A0A7D6CQQ3"/>
<evidence type="ECO:0000313" key="3">
    <source>
        <dbReference type="Proteomes" id="UP000510869"/>
    </source>
</evidence>
<organism evidence="2 3">
    <name type="scientific">Natrinema zhouii</name>
    <dbReference type="NCBI Taxonomy" id="1710539"/>
    <lineage>
        <taxon>Archaea</taxon>
        <taxon>Methanobacteriati</taxon>
        <taxon>Methanobacteriota</taxon>
        <taxon>Stenosarchaea group</taxon>
        <taxon>Halobacteria</taxon>
        <taxon>Halobacteriales</taxon>
        <taxon>Natrialbaceae</taxon>
        <taxon>Natrinema</taxon>
    </lineage>
</organism>
<dbReference type="RefSeq" id="WP_180842858.1">
    <property type="nucleotide sequence ID" value="NZ_CP059154.1"/>
</dbReference>
<name>A0A7D6CQQ3_9EURY</name>
<dbReference type="EMBL" id="CP059154">
    <property type="protein sequence ID" value="QLK27697.1"/>
    <property type="molecule type" value="Genomic_DNA"/>
</dbReference>
<evidence type="ECO:0000313" key="2">
    <source>
        <dbReference type="EMBL" id="QLK27697.1"/>
    </source>
</evidence>
<reference evidence="2 3" key="1">
    <citation type="submission" date="2020-07" db="EMBL/GenBank/DDBJ databases">
        <title>Natrinema (YPL30) sp. nov. and Haloterrigena xxxxxx (YPL8) sp. nov., isolated from a salt mine.</title>
        <authorList>
            <person name="Cui H."/>
        </authorList>
    </citation>
    <scope>NUCLEOTIDE SEQUENCE [LARGE SCALE GENOMIC DNA]</scope>
    <source>
        <strain evidence="2 3">YPL13</strain>
    </source>
</reference>
<keyword evidence="1" id="KW-0812">Transmembrane</keyword>
<keyword evidence="1" id="KW-0472">Membrane</keyword>